<evidence type="ECO:0000256" key="1">
    <source>
        <dbReference type="SAM" id="Phobius"/>
    </source>
</evidence>
<keyword evidence="1" id="KW-1133">Transmembrane helix</keyword>
<sequence length="89" mass="10127">MADDRELLFAFIAAFTLGAVYMYLKSGQSVDPQKQPVYAQYTAYEPPATVEDSVEEVIISNTEEVKPEFDEKGRIVGMIITREVRNRYS</sequence>
<dbReference type="EMBL" id="LAZR01038794">
    <property type="protein sequence ID" value="KKL18630.1"/>
    <property type="molecule type" value="Genomic_DNA"/>
</dbReference>
<dbReference type="AlphaFoldDB" id="A0A0F9BAB3"/>
<reference evidence="2" key="1">
    <citation type="journal article" date="2015" name="Nature">
        <title>Complex archaea that bridge the gap between prokaryotes and eukaryotes.</title>
        <authorList>
            <person name="Spang A."/>
            <person name="Saw J.H."/>
            <person name="Jorgensen S.L."/>
            <person name="Zaremba-Niedzwiedzka K."/>
            <person name="Martijn J."/>
            <person name="Lind A.E."/>
            <person name="van Eijk R."/>
            <person name="Schleper C."/>
            <person name="Guy L."/>
            <person name="Ettema T.J."/>
        </authorList>
    </citation>
    <scope>NUCLEOTIDE SEQUENCE</scope>
</reference>
<proteinExistence type="predicted"/>
<accession>A0A0F9BAB3</accession>
<name>A0A0F9BAB3_9ZZZZ</name>
<organism evidence="2">
    <name type="scientific">marine sediment metagenome</name>
    <dbReference type="NCBI Taxonomy" id="412755"/>
    <lineage>
        <taxon>unclassified sequences</taxon>
        <taxon>metagenomes</taxon>
        <taxon>ecological metagenomes</taxon>
    </lineage>
</organism>
<feature type="transmembrane region" description="Helical" evidence="1">
    <location>
        <begin position="7"/>
        <end position="24"/>
    </location>
</feature>
<protein>
    <submittedName>
        <fullName evidence="2">Uncharacterized protein</fullName>
    </submittedName>
</protein>
<comment type="caution">
    <text evidence="2">The sequence shown here is derived from an EMBL/GenBank/DDBJ whole genome shotgun (WGS) entry which is preliminary data.</text>
</comment>
<keyword evidence="1" id="KW-0472">Membrane</keyword>
<gene>
    <name evidence="2" type="ORF">LCGC14_2473580</name>
</gene>
<keyword evidence="1" id="KW-0812">Transmembrane</keyword>
<evidence type="ECO:0000313" key="2">
    <source>
        <dbReference type="EMBL" id="KKL18630.1"/>
    </source>
</evidence>